<evidence type="ECO:0000256" key="4">
    <source>
        <dbReference type="SAM" id="SignalP"/>
    </source>
</evidence>
<dbReference type="AlphaFoldDB" id="Q9NFY8"/>
<gene>
    <name evidence="7" type="primary">glu</name>
</gene>
<evidence type="ECO:0000256" key="1">
    <source>
        <dbReference type="ARBA" id="ARBA00007806"/>
    </source>
</evidence>
<dbReference type="Gene3D" id="2.60.40.1760">
    <property type="entry name" value="glycosyl hydrolase (family 31)"/>
    <property type="match status" value="1"/>
</dbReference>
<dbReference type="InterPro" id="IPR013780">
    <property type="entry name" value="Glyco_hydro_b"/>
</dbReference>
<keyword evidence="3 7" id="KW-0326">Glycosidase</keyword>
<dbReference type="OrthoDB" id="1334205at2759"/>
<dbReference type="InterPro" id="IPR011013">
    <property type="entry name" value="Gal_mutarotase_sf_dom"/>
</dbReference>
<organism evidence="7">
    <name type="scientific">Penaeus vannamei</name>
    <name type="common">Whiteleg shrimp</name>
    <name type="synonym">Litopenaeus vannamei</name>
    <dbReference type="NCBI Taxonomy" id="6689"/>
    <lineage>
        <taxon>Eukaryota</taxon>
        <taxon>Metazoa</taxon>
        <taxon>Ecdysozoa</taxon>
        <taxon>Arthropoda</taxon>
        <taxon>Crustacea</taxon>
        <taxon>Multicrustacea</taxon>
        <taxon>Malacostraca</taxon>
        <taxon>Eumalacostraca</taxon>
        <taxon>Eucarida</taxon>
        <taxon>Decapoda</taxon>
        <taxon>Dendrobranchiata</taxon>
        <taxon>Penaeoidea</taxon>
        <taxon>Penaeidae</taxon>
        <taxon>Penaeus</taxon>
    </lineage>
</organism>
<feature type="chain" id="PRO_5004330960" evidence="4">
    <location>
        <begin position="22"/>
        <end position="920"/>
    </location>
</feature>
<dbReference type="GO" id="GO:0030246">
    <property type="term" value="F:carbohydrate binding"/>
    <property type="evidence" value="ECO:0007669"/>
    <property type="project" value="InterPro"/>
</dbReference>
<dbReference type="SUPFAM" id="SSF74650">
    <property type="entry name" value="Galactose mutarotase-like"/>
    <property type="match status" value="1"/>
</dbReference>
<evidence type="ECO:0000259" key="6">
    <source>
        <dbReference type="Pfam" id="PF21365"/>
    </source>
</evidence>
<dbReference type="GO" id="GO:0004558">
    <property type="term" value="F:alpha-1,4-glucosidase activity"/>
    <property type="evidence" value="ECO:0007669"/>
    <property type="project" value="UniProtKB-EC"/>
</dbReference>
<sequence>MVRVVAQVILAVALTGSLSLGQQTKLQAIECPFPEGQDVASEAKCAEYTACEWTDGRCHMVSNDVGGYVVDGEAQDTGRGFKVNLKKADASKTMFGADVADLVFEVIQHENYHVQIKIYDPVNARYEVPLPLNLPAEAEADPLYSVSVSGNGEPFHFSVNRNTNGNTLFRSEGPLTFEDQFIQLHTGLMSSYLYGFGENTHTSFRQVFEPRTTFPIFARDQPVGTEPMNEYGHHPYYMVMEDDFGNSHSVLLHNSNAMEYSTFLLDDGTPTLTLRTIGGIIDLHFFLGPDPEDLNLQYTNMAGTPAMPTYWSLGFHLSRWGYNSTDGVRAARERMKVMGIPQDVQTCDIDYMDRQRDFTYDPVSWGDMPDLINELHNDNIKVTLILDPALVIDFDNYAPAARGKDSDVFIKWSDPSFVPSDQEAGTDDYMVGYVWPDTKTIFPDFLKPETATWWTNELKLFHDALQYDAIWIDMNEPANFGTNLDKPWNWPEERTPGVKCPENKWDSPPYPTMMIRVGDNQSKKISDHTICMSGNQTDGTKTYLHYDVHSLYGLTETIATFNGLTEVFPKKRPVVLSRSTFPGSGKYAVHWLGDNAADWTQMHMSIIGMFDFNMFGLPMVGADVCGFFNEPDLEMCARWMQLGAFYPFSRNYNTMGTADQDPGVWPEVGEISREVLTLRYKYLPFLYTSSHHAHNARELVIRPLLNEFPADLLARDVDDQFLWGSGLMVAPVITQGATSRDVYFPQGLWYDLVYAKLVATGPTTQTVSAPLEIIPVFVRGGSILPYQVPALNTVESPQESSGCTVAPDELMIAQGQIFWDDGERCCSTAMSQSYMSRLAYYQDELTMSVKHGQDVGIGINLETIDILGFPKDAQSISVNGAEIPSSGWRYDRDARLLSIYISVPLADDLNVKIYYDNDGL</sequence>
<comment type="similarity">
    <text evidence="1 3">Belongs to the glycosyl hydrolase 31 family.</text>
</comment>
<dbReference type="SUPFAM" id="SSF51011">
    <property type="entry name" value="Glycosyl hydrolase domain"/>
    <property type="match status" value="1"/>
</dbReference>
<dbReference type="InterPro" id="IPR000322">
    <property type="entry name" value="Glyco_hydro_31_TIM"/>
</dbReference>
<evidence type="ECO:0000256" key="3">
    <source>
        <dbReference type="RuleBase" id="RU361185"/>
    </source>
</evidence>
<evidence type="ECO:0000259" key="5">
    <source>
        <dbReference type="Pfam" id="PF01055"/>
    </source>
</evidence>
<name>Q9NFY8_PENVA</name>
<evidence type="ECO:0000256" key="2">
    <source>
        <dbReference type="ARBA" id="ARBA00023180"/>
    </source>
</evidence>
<accession>Q9NFY8</accession>
<dbReference type="Gene3D" id="2.60.40.1180">
    <property type="entry name" value="Golgi alpha-mannosidase II"/>
    <property type="match status" value="2"/>
</dbReference>
<feature type="signal peptide" evidence="4">
    <location>
        <begin position="1"/>
        <end position="21"/>
    </location>
</feature>
<dbReference type="SMR" id="Q9NFY8"/>
<dbReference type="PANTHER" id="PTHR22762:SF133">
    <property type="entry name" value="P-TYPE DOMAIN-CONTAINING PROTEIN"/>
    <property type="match status" value="1"/>
</dbReference>
<dbReference type="InterPro" id="IPR048395">
    <property type="entry name" value="Glyco_hydro_31_C"/>
</dbReference>
<dbReference type="EMBL" id="AJ250828">
    <property type="protein sequence ID" value="CAB85963.1"/>
    <property type="molecule type" value="mRNA"/>
</dbReference>
<feature type="domain" description="Glycoside hydrolase family 31 TIM barrel" evidence="5">
    <location>
        <begin position="305"/>
        <end position="688"/>
    </location>
</feature>
<dbReference type="Pfam" id="PF21365">
    <property type="entry name" value="Glyco_hydro_31_3rd"/>
    <property type="match status" value="1"/>
</dbReference>
<dbReference type="CAZy" id="GH31">
    <property type="family name" value="Glycoside Hydrolase Family 31"/>
</dbReference>
<dbReference type="InterPro" id="IPR017853">
    <property type="entry name" value="GH"/>
</dbReference>
<dbReference type="CDD" id="cd06602">
    <property type="entry name" value="GH31_MGAM_SI_GAA"/>
    <property type="match status" value="1"/>
</dbReference>
<keyword evidence="3 7" id="KW-0378">Hydrolase</keyword>
<keyword evidence="2" id="KW-0325">Glycoprotein</keyword>
<dbReference type="Gene3D" id="3.20.20.80">
    <property type="entry name" value="Glycosidases"/>
    <property type="match status" value="1"/>
</dbReference>
<dbReference type="SUPFAM" id="SSF51445">
    <property type="entry name" value="(Trans)glycosidases"/>
    <property type="match status" value="1"/>
</dbReference>
<reference evidence="7" key="1">
    <citation type="submission" date="1999-11" db="EMBL/GenBank/DDBJ databases">
        <title>Alpha glucosidase cDNA characterization in Penaeus vannamei (Crustacea Decapoda).</title>
        <authorList>
            <person name="Le Chevalier P.A."/>
            <person name="Sellos D.Y."/>
            <person name="Van Wormhoudt A.E."/>
        </authorList>
    </citation>
    <scope>NUCLEOTIDE SEQUENCE</scope>
    <source>
        <tissue evidence="7">Hepatopancreas</tissue>
    </source>
</reference>
<keyword evidence="4" id="KW-0732">Signal</keyword>
<dbReference type="CDD" id="cd14752">
    <property type="entry name" value="GH31_N"/>
    <property type="match status" value="1"/>
</dbReference>
<dbReference type="GO" id="GO:0005975">
    <property type="term" value="P:carbohydrate metabolic process"/>
    <property type="evidence" value="ECO:0007669"/>
    <property type="project" value="InterPro"/>
</dbReference>
<protein>
    <submittedName>
        <fullName evidence="7">Alpha glucosidase</fullName>
        <ecNumber evidence="7">3.2.1.20</ecNumber>
    </submittedName>
</protein>
<feature type="domain" description="Glycosyl hydrolase family 31 C-terminal" evidence="6">
    <location>
        <begin position="699"/>
        <end position="784"/>
    </location>
</feature>
<dbReference type="EC" id="3.2.1.20" evidence="7"/>
<evidence type="ECO:0000313" key="7">
    <source>
        <dbReference type="EMBL" id="CAB85963.1"/>
    </source>
</evidence>
<proteinExistence type="evidence at transcript level"/>
<dbReference type="PANTHER" id="PTHR22762">
    <property type="entry name" value="ALPHA-GLUCOSIDASE"/>
    <property type="match status" value="1"/>
</dbReference>
<dbReference type="Pfam" id="PF01055">
    <property type="entry name" value="Glyco_hydro_31_2nd"/>
    <property type="match status" value="1"/>
</dbReference>